<dbReference type="InterPro" id="IPR027477">
    <property type="entry name" value="Succ_DH/fumarate_Rdtase_cat_sf"/>
</dbReference>
<feature type="domain" description="FAD-dependent oxidoreductase 2 FAD-binding" evidence="5">
    <location>
        <begin position="13"/>
        <end position="523"/>
    </location>
</feature>
<dbReference type="InterPro" id="IPR050315">
    <property type="entry name" value="FAD-oxidoreductase_2"/>
</dbReference>
<dbReference type="Gene3D" id="3.90.700.10">
    <property type="entry name" value="Succinate dehydrogenase/fumarate reductase flavoprotein, catalytic domain"/>
    <property type="match status" value="1"/>
</dbReference>
<dbReference type="SUPFAM" id="SSF56425">
    <property type="entry name" value="Succinate dehydrogenase/fumarate reductase flavoprotein, catalytic domain"/>
    <property type="match status" value="1"/>
</dbReference>
<dbReference type="AlphaFoldDB" id="A0A160V8Q2"/>
<evidence type="ECO:0000256" key="4">
    <source>
        <dbReference type="ARBA" id="ARBA00023002"/>
    </source>
</evidence>
<evidence type="ECO:0000256" key="3">
    <source>
        <dbReference type="ARBA" id="ARBA00022827"/>
    </source>
</evidence>
<evidence type="ECO:0000313" key="6">
    <source>
        <dbReference type="EMBL" id="CUV02381.1"/>
    </source>
</evidence>
<dbReference type="PANTHER" id="PTHR43400:SF10">
    <property type="entry name" value="3-OXOSTEROID 1-DEHYDROGENASE"/>
    <property type="match status" value="1"/>
</dbReference>
<reference evidence="6" key="1">
    <citation type="submission" date="2015-10" db="EMBL/GenBank/DDBJ databases">
        <authorList>
            <person name="Gilbert D.G."/>
        </authorList>
    </citation>
    <scope>NUCLEOTIDE SEQUENCE</scope>
</reference>
<name>A0A160V8Q2_9ZZZZ</name>
<dbReference type="InterPro" id="IPR036188">
    <property type="entry name" value="FAD/NAD-bd_sf"/>
</dbReference>
<evidence type="ECO:0000259" key="5">
    <source>
        <dbReference type="Pfam" id="PF00890"/>
    </source>
</evidence>
<sequence>MTTRNLRSEMEVDIVAVGSGIGASCTAIAAHAQGLDTVILEKSNKFGGGTTYSYGIVWVGDNHLERALGIQDSKDEAYEYLHHLAAGHEIESNLRAYIEWSPEALRFFCDEAGIPFYVVPGFPDYFQHMSPGSLGEGRNLQVRPFEAKSLGEWHESLRAAPAVTHRATFEEVAGWGGRAKPQNWDRQLIRERMDQDIRTFGAGLIGHLMTAVLRRNIPFHLDTQVVSLITEEGHVTGVVARQGSNEVRIMARKGVVLATGSNVRNEALTWRSSEFQATESLLPPSVDGDAVVLAGEIGAAISIKPQFQQDLLYVIPGEEHYGTPLYRGVTNNESGFPHCILVNLDGDRFSDESIGQQVGSMLRNFDVRRHRYVNVPCFLVFDQTYLDNYGLGSIQPGQDVPDWLVRNKTIKGLAKELGIDSNGLTKTIRRFNRFAAAGKDKDFGRGEFPFANSVSGDLTHQPNPNLGPLNQPPYYGLPLEPAAAGSTRLMTNEFAQVVHLRGHPIPGLYACGSASAHYYGVGYQAGCELGGAMTFGYLAARHAAGE</sequence>
<dbReference type="GO" id="GO:0008202">
    <property type="term" value="P:steroid metabolic process"/>
    <property type="evidence" value="ECO:0007669"/>
    <property type="project" value="UniProtKB-ARBA"/>
</dbReference>
<protein>
    <submittedName>
        <fullName evidence="6">Fumarate reductase flavoprotein subunit</fullName>
    </submittedName>
</protein>
<keyword evidence="4" id="KW-0560">Oxidoreductase</keyword>
<dbReference type="SUPFAM" id="SSF51905">
    <property type="entry name" value="FAD/NAD(P)-binding domain"/>
    <property type="match status" value="1"/>
</dbReference>
<dbReference type="PANTHER" id="PTHR43400">
    <property type="entry name" value="FUMARATE REDUCTASE"/>
    <property type="match status" value="1"/>
</dbReference>
<proteinExistence type="predicted"/>
<dbReference type="InterPro" id="IPR003953">
    <property type="entry name" value="FAD-dep_OxRdtase_2_FAD-bd"/>
</dbReference>
<dbReference type="EMBL" id="FAXA01000249">
    <property type="protein sequence ID" value="CUV02381.1"/>
    <property type="molecule type" value="Genomic_DNA"/>
</dbReference>
<dbReference type="Gene3D" id="3.50.50.60">
    <property type="entry name" value="FAD/NAD(P)-binding domain"/>
    <property type="match status" value="2"/>
</dbReference>
<dbReference type="PROSITE" id="PS51257">
    <property type="entry name" value="PROKAR_LIPOPROTEIN"/>
    <property type="match status" value="1"/>
</dbReference>
<accession>A0A160V8Q2</accession>
<dbReference type="GO" id="GO:0016491">
    <property type="term" value="F:oxidoreductase activity"/>
    <property type="evidence" value="ECO:0007669"/>
    <property type="project" value="UniProtKB-KW"/>
</dbReference>
<keyword evidence="3" id="KW-0274">FAD</keyword>
<keyword evidence="2" id="KW-0285">Flavoprotein</keyword>
<dbReference type="Pfam" id="PF00890">
    <property type="entry name" value="FAD_binding_2"/>
    <property type="match status" value="1"/>
</dbReference>
<evidence type="ECO:0000256" key="1">
    <source>
        <dbReference type="ARBA" id="ARBA00001974"/>
    </source>
</evidence>
<organism evidence="6">
    <name type="scientific">hydrothermal vent metagenome</name>
    <dbReference type="NCBI Taxonomy" id="652676"/>
    <lineage>
        <taxon>unclassified sequences</taxon>
        <taxon>metagenomes</taxon>
        <taxon>ecological metagenomes</taxon>
    </lineage>
</organism>
<evidence type="ECO:0000256" key="2">
    <source>
        <dbReference type="ARBA" id="ARBA00022630"/>
    </source>
</evidence>
<comment type="cofactor">
    <cofactor evidence="1">
        <name>FAD</name>
        <dbReference type="ChEBI" id="CHEBI:57692"/>
    </cofactor>
</comment>
<gene>
    <name evidence="6" type="ORF">MGWOODY_Clf1875</name>
</gene>